<name>A0A7J0DMB5_9ERIC</name>
<reference evidence="2" key="1">
    <citation type="submission" date="2019-07" db="EMBL/GenBank/DDBJ databases">
        <title>De Novo Assembly of kiwifruit Actinidia rufa.</title>
        <authorList>
            <person name="Sugita-Konishi S."/>
            <person name="Sato K."/>
            <person name="Mori E."/>
            <person name="Abe Y."/>
            <person name="Kisaki G."/>
            <person name="Hamano K."/>
            <person name="Suezawa K."/>
            <person name="Otani M."/>
            <person name="Fukuda T."/>
            <person name="Manabe T."/>
            <person name="Gomi K."/>
            <person name="Tabuchi M."/>
            <person name="Akimitsu K."/>
            <person name="Kataoka I."/>
        </authorList>
    </citation>
    <scope>NUCLEOTIDE SEQUENCE [LARGE SCALE GENOMIC DNA]</scope>
    <source>
        <strain evidence="2">cv. Fuchu</strain>
    </source>
</reference>
<evidence type="ECO:0000313" key="2">
    <source>
        <dbReference type="Proteomes" id="UP000585474"/>
    </source>
</evidence>
<dbReference type="EMBL" id="BJWL01000293">
    <property type="protein sequence ID" value="GFS37912.1"/>
    <property type="molecule type" value="Genomic_DNA"/>
</dbReference>
<organism evidence="1 2">
    <name type="scientific">Actinidia rufa</name>
    <dbReference type="NCBI Taxonomy" id="165716"/>
    <lineage>
        <taxon>Eukaryota</taxon>
        <taxon>Viridiplantae</taxon>
        <taxon>Streptophyta</taxon>
        <taxon>Embryophyta</taxon>
        <taxon>Tracheophyta</taxon>
        <taxon>Spermatophyta</taxon>
        <taxon>Magnoliopsida</taxon>
        <taxon>eudicotyledons</taxon>
        <taxon>Gunneridae</taxon>
        <taxon>Pentapetalae</taxon>
        <taxon>asterids</taxon>
        <taxon>Ericales</taxon>
        <taxon>Actinidiaceae</taxon>
        <taxon>Actinidia</taxon>
    </lineage>
</organism>
<protein>
    <recommendedName>
        <fullName evidence="3">Reverse transcriptase zinc-binding domain-containing protein</fullName>
    </recommendedName>
</protein>
<gene>
    <name evidence="1" type="ORF">Acr_00g0054780</name>
</gene>
<evidence type="ECO:0008006" key="3">
    <source>
        <dbReference type="Google" id="ProtNLM"/>
    </source>
</evidence>
<dbReference type="AlphaFoldDB" id="A0A7J0DMB5"/>
<comment type="caution">
    <text evidence="1">The sequence shown here is derived from an EMBL/GenBank/DDBJ whole genome shotgun (WGS) entry which is preliminary data.</text>
</comment>
<proteinExistence type="predicted"/>
<dbReference type="PANTHER" id="PTHR33116">
    <property type="entry name" value="REVERSE TRANSCRIPTASE ZINC-BINDING DOMAIN-CONTAINING PROTEIN-RELATED-RELATED"/>
    <property type="match status" value="1"/>
</dbReference>
<keyword evidence="2" id="KW-1185">Reference proteome</keyword>
<dbReference type="PANTHER" id="PTHR33116:SF80">
    <property type="entry name" value="REVERSE TRANSCRIPTASE ZINC-BINDING DOMAIN-CONTAINING PROTEIN"/>
    <property type="match status" value="1"/>
</dbReference>
<accession>A0A7J0DMB5</accession>
<dbReference type="OrthoDB" id="1938625at2759"/>
<evidence type="ECO:0000313" key="1">
    <source>
        <dbReference type="EMBL" id="GFS37912.1"/>
    </source>
</evidence>
<sequence>MPLKELNKKHFSHILSRAATAEDKLYDLQQRLHDNPADVILQEQMAKLKQAAFNLAEAERSSCSGIDNSVLLNGKLVDDDQATELMCAITDKEIKEDFYVAIKEFFASGQILKQMNHSLIAMVPKTCAASKVEDFRPIACCNVSYKVTSKILVARLFIILPNLIDPAQAAFVQGRGMVENIYLVQELLSLDMAGVNTQKSNLFAAGISRDVLESIKSVAGFTEVRFPFRYLGLPLASTKLTISYLPIPTGIRERLTRMCRNFLWGGKCLVSKKALVAWDSICRPKMEGVLGFKNLEAWNLALLAKNLWNIQDKKDSLWVRWVHQYYLQNTSIWEYTRKKQDSAMLKKVLLIRDKIYAMEGSLQAVNNRMGQWVLRADESVDHLFFQCNVAKQVWLYIKQWLGISRAMSTLKGATKWIFKEAKGTGIQARAKRMGLACTVYYMWEARNERIFEGVIKHLEDIIRRIQIQCIVLMVNWPGIFCSCALRKGVQSRLMEDAAVGLFWISGSGCDGIFSADVVFGAAKVQVSLPLFKGGLVMVVQVVVSNLHAGL</sequence>
<dbReference type="Proteomes" id="UP000585474">
    <property type="component" value="Unassembled WGS sequence"/>
</dbReference>